<reference evidence="2" key="1">
    <citation type="journal article" date="2020" name="bioRxiv">
        <title>Hybrid origin of Populus tomentosa Carr. identified through genome sequencing and phylogenomic analysis.</title>
        <authorList>
            <person name="An X."/>
            <person name="Gao K."/>
            <person name="Chen Z."/>
            <person name="Li J."/>
            <person name="Yang X."/>
            <person name="Yang X."/>
            <person name="Zhou J."/>
            <person name="Guo T."/>
            <person name="Zhao T."/>
            <person name="Huang S."/>
            <person name="Miao D."/>
            <person name="Khan W.U."/>
            <person name="Rao P."/>
            <person name="Ye M."/>
            <person name="Lei B."/>
            <person name="Liao W."/>
            <person name="Wang J."/>
            <person name="Ji L."/>
            <person name="Li Y."/>
            <person name="Guo B."/>
            <person name="Mustafa N.S."/>
            <person name="Li S."/>
            <person name="Yun Q."/>
            <person name="Keller S.R."/>
            <person name="Mao J."/>
            <person name="Zhang R."/>
            <person name="Strauss S.H."/>
        </authorList>
    </citation>
    <scope>NUCLEOTIDE SEQUENCE</scope>
    <source>
        <strain evidence="2">GM15</strain>
        <tissue evidence="2">Leaf</tissue>
    </source>
</reference>
<dbReference type="PANTHER" id="PTHR33681">
    <property type="entry name" value="BINDING PROTEIN, PUTATIVE, EXPRESSED-RELATED"/>
    <property type="match status" value="1"/>
</dbReference>
<evidence type="ECO:0000256" key="1">
    <source>
        <dbReference type="SAM" id="SignalP"/>
    </source>
</evidence>
<accession>A0A8X8ACB0</accession>
<dbReference type="PANTHER" id="PTHR33681:SF11">
    <property type="entry name" value="ALGINATE LYASE"/>
    <property type="match status" value="1"/>
</dbReference>
<gene>
    <name evidence="2" type="ORF">POTOM_009715</name>
</gene>
<keyword evidence="1" id="KW-0732">Signal</keyword>
<organism evidence="2 3">
    <name type="scientific">Populus tomentosa</name>
    <name type="common">Chinese white poplar</name>
    <dbReference type="NCBI Taxonomy" id="118781"/>
    <lineage>
        <taxon>Eukaryota</taxon>
        <taxon>Viridiplantae</taxon>
        <taxon>Streptophyta</taxon>
        <taxon>Embryophyta</taxon>
        <taxon>Tracheophyta</taxon>
        <taxon>Spermatophyta</taxon>
        <taxon>Magnoliopsida</taxon>
        <taxon>eudicotyledons</taxon>
        <taxon>Gunneridae</taxon>
        <taxon>Pentapetalae</taxon>
        <taxon>rosids</taxon>
        <taxon>fabids</taxon>
        <taxon>Malpighiales</taxon>
        <taxon>Salicaceae</taxon>
        <taxon>Saliceae</taxon>
        <taxon>Populus</taxon>
    </lineage>
</organism>
<dbReference type="EMBL" id="JAAWWB010000004">
    <property type="protein sequence ID" value="KAG6784032.1"/>
    <property type="molecule type" value="Genomic_DNA"/>
</dbReference>
<dbReference type="OrthoDB" id="4221926at2759"/>
<feature type="signal peptide" evidence="1">
    <location>
        <begin position="1"/>
        <end position="20"/>
    </location>
</feature>
<dbReference type="Proteomes" id="UP000886885">
    <property type="component" value="Chromosome 2D"/>
</dbReference>
<comment type="caution">
    <text evidence="2">The sequence shown here is derived from an EMBL/GenBank/DDBJ whole genome shotgun (WGS) entry which is preliminary data.</text>
</comment>
<proteinExistence type="predicted"/>
<evidence type="ECO:0000313" key="3">
    <source>
        <dbReference type="Proteomes" id="UP000886885"/>
    </source>
</evidence>
<keyword evidence="3" id="KW-1185">Reference proteome</keyword>
<protein>
    <submittedName>
        <fullName evidence="2">Uncharacterized protein</fullName>
    </submittedName>
</protein>
<sequence length="267" mass="29688">MKGFHCCLLLILALVGSLENLNLVCSAADPTDGFTPAPLTEANFELQKPYNIPLNDEDGGRHMWVLDYTSGAWQFEGYGFLPNGTSGVTVAQKHGAAEDASTLILRIYDGNLRYYSGDLVATGLYDRWFRPNTIHDVDGDWVTLYVDGEQKYSTPRVEGQATSISNAEFMLLFVTLPITWNQDATSGATVARALGASHGSTTSTGRINDGNMRYNSGDLVATDLYDRWLRRNITHDMDEGRPCSLMMKKNTHPMIKGQVKYPVQYHY</sequence>
<name>A0A8X8ACB0_POPTO</name>
<feature type="chain" id="PRO_5036451977" evidence="1">
    <location>
        <begin position="21"/>
        <end position="267"/>
    </location>
</feature>
<dbReference type="AlphaFoldDB" id="A0A8X8ACB0"/>
<evidence type="ECO:0000313" key="2">
    <source>
        <dbReference type="EMBL" id="KAG6784032.1"/>
    </source>
</evidence>